<keyword evidence="3" id="KW-1185">Reference proteome</keyword>
<evidence type="ECO:0008006" key="4">
    <source>
        <dbReference type="Google" id="ProtNLM"/>
    </source>
</evidence>
<gene>
    <name evidence="2" type="ORF">GCM10011378_03650</name>
</gene>
<comment type="caution">
    <text evidence="2">The sequence shown here is derived from an EMBL/GenBank/DDBJ whole genome shotgun (WGS) entry which is preliminary data.</text>
</comment>
<feature type="chain" id="PRO_5046650605" description="DUF3298 domain-containing protein" evidence="1">
    <location>
        <begin position="22"/>
        <end position="378"/>
    </location>
</feature>
<evidence type="ECO:0000313" key="3">
    <source>
        <dbReference type="Proteomes" id="UP000601361"/>
    </source>
</evidence>
<evidence type="ECO:0000256" key="1">
    <source>
        <dbReference type="SAM" id="SignalP"/>
    </source>
</evidence>
<name>A0ABQ1WHB0_9BACT</name>
<dbReference type="EMBL" id="BMGS01000001">
    <property type="protein sequence ID" value="GGG30272.1"/>
    <property type="molecule type" value="Genomic_DNA"/>
</dbReference>
<keyword evidence="1" id="KW-0732">Signal</keyword>
<organism evidence="2 3">
    <name type="scientific">Hymenobacter glacieicola</name>
    <dbReference type="NCBI Taxonomy" id="1562124"/>
    <lineage>
        <taxon>Bacteria</taxon>
        <taxon>Pseudomonadati</taxon>
        <taxon>Bacteroidota</taxon>
        <taxon>Cytophagia</taxon>
        <taxon>Cytophagales</taxon>
        <taxon>Hymenobacteraceae</taxon>
        <taxon>Hymenobacter</taxon>
    </lineage>
</organism>
<proteinExistence type="predicted"/>
<protein>
    <recommendedName>
        <fullName evidence="4">DUF3298 domain-containing protein</fullName>
    </recommendedName>
</protein>
<evidence type="ECO:0000313" key="2">
    <source>
        <dbReference type="EMBL" id="GGG30272.1"/>
    </source>
</evidence>
<dbReference type="Proteomes" id="UP000601361">
    <property type="component" value="Unassembled WGS sequence"/>
</dbReference>
<accession>A0ABQ1WHB0</accession>
<sequence>MNNYCNMAFLALMLVAKTAVTQPSSGAELVAKPPVRAAATLVAGDYEGSIGGKYLFRLTIHEQAANAQVTGCYYYLSQQKPIWLKGYVTPTGDLWLGEVHPERPALTKHWDGSRQPRQPFAYFRLRRTAAGTLAGTWRAAKSERQLPAQLTSYRSTGFADKAHVAEQTYFGEYTKPVFTVPDFRVSEKLWAAFDVAEIAGMTWAELQEEAKARREGETRGYQGTEAQVTYNDRGLLSVWLRSERITGGGQLFAQMWSVVLDLRTGEQLTDEIDPTKQAAFLAICERKLQRAISRYLHENPQDSTDVAGLRSQHVDAQHPPTDLHVTPDSVTFHHVVDYEGMTHFVRRDMEYEFRLAFSFAELAPFLKPESPLRRLLKR</sequence>
<feature type="signal peptide" evidence="1">
    <location>
        <begin position="1"/>
        <end position="21"/>
    </location>
</feature>
<reference evidence="3" key="1">
    <citation type="journal article" date="2019" name="Int. J. Syst. Evol. Microbiol.">
        <title>The Global Catalogue of Microorganisms (GCM) 10K type strain sequencing project: providing services to taxonomists for standard genome sequencing and annotation.</title>
        <authorList>
            <consortium name="The Broad Institute Genomics Platform"/>
            <consortium name="The Broad Institute Genome Sequencing Center for Infectious Disease"/>
            <person name="Wu L."/>
            <person name="Ma J."/>
        </authorList>
    </citation>
    <scope>NUCLEOTIDE SEQUENCE [LARGE SCALE GENOMIC DNA]</scope>
    <source>
        <strain evidence="3">CGMCC 1.12990</strain>
    </source>
</reference>